<dbReference type="InterPro" id="IPR025455">
    <property type="entry name" value="DUF4276"/>
</dbReference>
<gene>
    <name evidence="1" type="ORF">XSR1_410015</name>
</gene>
<reference evidence="1" key="1">
    <citation type="submission" date="2013-11" db="EMBL/GenBank/DDBJ databases">
        <title>Draft genome sequence and annotation of the entomopathogenic bacteria, Xenorhabdus cabanillasi strain JM26 and Xenorhabdus szentirmai strain DSM 16338.</title>
        <authorList>
            <person name="Gualtieri M."/>
            <person name="Ogier J.C."/>
            <person name="Pages S."/>
            <person name="Givaudan A."/>
            <person name="Gaudriault S."/>
        </authorList>
    </citation>
    <scope>NUCLEOTIDE SEQUENCE [LARGE SCALE GENOMIC DNA]</scope>
    <source>
        <strain evidence="1">DSM 16338</strain>
    </source>
</reference>
<accession>W1J0G0</accession>
<evidence type="ECO:0000313" key="2">
    <source>
        <dbReference type="Proteomes" id="UP000019202"/>
    </source>
</evidence>
<organism evidence="1 2">
    <name type="scientific">Xenorhabdus szentirmaii DSM 16338</name>
    <dbReference type="NCBI Taxonomy" id="1427518"/>
    <lineage>
        <taxon>Bacteria</taxon>
        <taxon>Pseudomonadati</taxon>
        <taxon>Pseudomonadota</taxon>
        <taxon>Gammaproteobacteria</taxon>
        <taxon>Enterobacterales</taxon>
        <taxon>Morganellaceae</taxon>
        <taxon>Xenorhabdus</taxon>
    </lineage>
</organism>
<dbReference type="Pfam" id="PF14103">
    <property type="entry name" value="DUF4276"/>
    <property type="match status" value="1"/>
</dbReference>
<name>W1J0G0_9GAMM</name>
<comment type="caution">
    <text evidence="1">The sequence shown here is derived from an EMBL/GenBank/DDBJ whole genome shotgun (WGS) entry which is preliminary data.</text>
</comment>
<keyword evidence="2" id="KW-1185">Reference proteome</keyword>
<evidence type="ECO:0008006" key="3">
    <source>
        <dbReference type="Google" id="ProtNLM"/>
    </source>
</evidence>
<proteinExistence type="predicted"/>
<dbReference type="GeneID" id="97126881"/>
<dbReference type="RefSeq" id="WP_244431833.1">
    <property type="nucleotide sequence ID" value="NZ_CAWLWS010000101.1"/>
</dbReference>
<dbReference type="Proteomes" id="UP000019202">
    <property type="component" value="Unassembled WGS sequence"/>
</dbReference>
<evidence type="ECO:0000313" key="1">
    <source>
        <dbReference type="EMBL" id="CDL84209.1"/>
    </source>
</evidence>
<protein>
    <recommendedName>
        <fullName evidence="3">DUF4276 family protein</fullName>
    </recommendedName>
</protein>
<dbReference type="EMBL" id="CBXF010000101">
    <property type="protein sequence ID" value="CDL84209.1"/>
    <property type="molecule type" value="Genomic_DNA"/>
</dbReference>
<sequence>MEEKLTWREATAMIRINVFVEGQTEETFVRDVLAPYFFAQQIYLTPILAQTSSSQKGGITSYGKVKHQITRLCRQDPGAFVTTLIDYYGLPTDFPNYNEQRDSAASKRVVKLEQAFADDIEQVNFIPHLLLHEFEALLFCQPEKFTDWLDDHAPIAALQAIKEEFDTPEDINNSPQTAPSKRILALIPNYHKTLHGPLIVGDIGLDTIRSQCPHFDQWLKKIITLKIEIS</sequence>
<dbReference type="AlphaFoldDB" id="W1J0G0"/>